<dbReference type="EMBL" id="MU620908">
    <property type="protein sequence ID" value="KAI8581044.1"/>
    <property type="molecule type" value="Genomic_DNA"/>
</dbReference>
<evidence type="ECO:0000313" key="2">
    <source>
        <dbReference type="EMBL" id="KAI8581044.1"/>
    </source>
</evidence>
<organism evidence="2 3">
    <name type="scientific">Umbelopsis ramanniana AG</name>
    <dbReference type="NCBI Taxonomy" id="1314678"/>
    <lineage>
        <taxon>Eukaryota</taxon>
        <taxon>Fungi</taxon>
        <taxon>Fungi incertae sedis</taxon>
        <taxon>Mucoromycota</taxon>
        <taxon>Mucoromycotina</taxon>
        <taxon>Umbelopsidomycetes</taxon>
        <taxon>Umbelopsidales</taxon>
        <taxon>Umbelopsidaceae</taxon>
        <taxon>Umbelopsis</taxon>
    </lineage>
</organism>
<dbReference type="GeneID" id="75913255"/>
<feature type="transmembrane region" description="Helical" evidence="1">
    <location>
        <begin position="61"/>
        <end position="83"/>
    </location>
</feature>
<dbReference type="Proteomes" id="UP001206595">
    <property type="component" value="Unassembled WGS sequence"/>
</dbReference>
<feature type="transmembrane region" description="Helical" evidence="1">
    <location>
        <begin position="132"/>
        <end position="158"/>
    </location>
</feature>
<evidence type="ECO:0000313" key="3">
    <source>
        <dbReference type="Proteomes" id="UP001206595"/>
    </source>
</evidence>
<feature type="transmembrane region" description="Helical" evidence="1">
    <location>
        <begin position="28"/>
        <end position="49"/>
    </location>
</feature>
<sequence>MGNVHNDSHVFILAMIIHLSIISPVLPWVYIIICAVGALVGIYTTFASIVGKLPLMRLGKLLFWLFFAIATIWETASFALAAINRSKSVDTCEQANPSNGATGNTTTTGFLGMSMGDTYGLANCSQAVQAGLIGIGVMLFAGSLFMFYFATVVSSYCTRLRERKLGHRLRDHSDWDDSVRDLTAAYREDAESAPRYQMKPLNQQKKKSKFGLPKFKFGRN</sequence>
<reference evidence="2" key="2">
    <citation type="journal article" date="2022" name="Proc. Natl. Acad. Sci. U.S.A.">
        <title>Diploid-dominant life cycles characterize the early evolution of Fungi.</title>
        <authorList>
            <person name="Amses K.R."/>
            <person name="Simmons D.R."/>
            <person name="Longcore J.E."/>
            <person name="Mondo S.J."/>
            <person name="Seto K."/>
            <person name="Jeronimo G.H."/>
            <person name="Bonds A.E."/>
            <person name="Quandt C.A."/>
            <person name="Davis W.J."/>
            <person name="Chang Y."/>
            <person name="Federici B.A."/>
            <person name="Kuo A."/>
            <person name="LaButti K."/>
            <person name="Pangilinan J."/>
            <person name="Andreopoulos W."/>
            <person name="Tritt A."/>
            <person name="Riley R."/>
            <person name="Hundley H."/>
            <person name="Johnson J."/>
            <person name="Lipzen A."/>
            <person name="Barry K."/>
            <person name="Lang B.F."/>
            <person name="Cuomo C.A."/>
            <person name="Buchler N.E."/>
            <person name="Grigoriev I.V."/>
            <person name="Spatafora J.W."/>
            <person name="Stajich J.E."/>
            <person name="James T.Y."/>
        </authorList>
    </citation>
    <scope>NUCLEOTIDE SEQUENCE</scope>
    <source>
        <strain evidence="2">AG</strain>
    </source>
</reference>
<keyword evidence="1" id="KW-0472">Membrane</keyword>
<keyword evidence="3" id="KW-1185">Reference proteome</keyword>
<protein>
    <submittedName>
        <fullName evidence="2">Uncharacterized protein</fullName>
    </submittedName>
</protein>
<gene>
    <name evidence="2" type="ORF">K450DRAFT_234377</name>
</gene>
<comment type="caution">
    <text evidence="2">The sequence shown here is derived from an EMBL/GenBank/DDBJ whole genome shotgun (WGS) entry which is preliminary data.</text>
</comment>
<proteinExistence type="predicted"/>
<keyword evidence="1" id="KW-0812">Transmembrane</keyword>
<accession>A0AAD5ED73</accession>
<dbReference type="AlphaFoldDB" id="A0AAD5ED73"/>
<dbReference type="RefSeq" id="XP_051446048.1">
    <property type="nucleotide sequence ID" value="XM_051587910.1"/>
</dbReference>
<reference evidence="2" key="1">
    <citation type="submission" date="2021-06" db="EMBL/GenBank/DDBJ databases">
        <authorList>
            <consortium name="DOE Joint Genome Institute"/>
            <person name="Mondo S.J."/>
            <person name="Amses K.R."/>
            <person name="Simmons D.R."/>
            <person name="Longcore J.E."/>
            <person name="Seto K."/>
            <person name="Alves G.H."/>
            <person name="Bonds A.E."/>
            <person name="Quandt C.A."/>
            <person name="Davis W.J."/>
            <person name="Chang Y."/>
            <person name="Letcher P.M."/>
            <person name="Powell M.J."/>
            <person name="Kuo A."/>
            <person name="Labutti K."/>
            <person name="Pangilinan J."/>
            <person name="Andreopoulos W."/>
            <person name="Tritt A."/>
            <person name="Riley R."/>
            <person name="Hundley H."/>
            <person name="Johnson J."/>
            <person name="Lipzen A."/>
            <person name="Barry K."/>
            <person name="Berbee M.L."/>
            <person name="Buchler N.E."/>
            <person name="Grigoriev I.V."/>
            <person name="Spatafora J.W."/>
            <person name="Stajich J.E."/>
            <person name="James T.Y."/>
        </authorList>
    </citation>
    <scope>NUCLEOTIDE SEQUENCE</scope>
    <source>
        <strain evidence="2">AG</strain>
    </source>
</reference>
<keyword evidence="1" id="KW-1133">Transmembrane helix</keyword>
<name>A0AAD5ED73_UMBRA</name>
<evidence type="ECO:0000256" key="1">
    <source>
        <dbReference type="SAM" id="Phobius"/>
    </source>
</evidence>